<dbReference type="EMBL" id="LT906453">
    <property type="protein sequence ID" value="SNV21272.1"/>
    <property type="molecule type" value="Genomic_DNA"/>
</dbReference>
<feature type="region of interest" description="Disordered" evidence="1">
    <location>
        <begin position="325"/>
        <end position="346"/>
    </location>
</feature>
<evidence type="ECO:0000313" key="4">
    <source>
        <dbReference type="Proteomes" id="UP000242637"/>
    </source>
</evidence>
<gene>
    <name evidence="3" type="primary">lgrD_1</name>
    <name evidence="3" type="ORF">SAMEA4475696_01182</name>
</gene>
<dbReference type="GO" id="GO:0080019">
    <property type="term" value="F:alcohol-forming very long-chain fatty acyl-CoA reductase activity"/>
    <property type="evidence" value="ECO:0007669"/>
    <property type="project" value="InterPro"/>
</dbReference>
<proteinExistence type="predicted"/>
<dbReference type="InterPro" id="IPR036291">
    <property type="entry name" value="NAD(P)-bd_dom_sf"/>
</dbReference>
<dbReference type="GO" id="GO:0010345">
    <property type="term" value="P:suberin biosynthetic process"/>
    <property type="evidence" value="ECO:0007669"/>
    <property type="project" value="TreeGrafter"/>
</dbReference>
<dbReference type="KEGG" id="dco:SAMEA4475696_1182"/>
<protein>
    <submittedName>
        <fullName evidence="3">Linear gramicidin synthase subunit D</fullName>
    </submittedName>
</protein>
<dbReference type="GeneID" id="63459414"/>
<dbReference type="PANTHER" id="PTHR11011:SF45">
    <property type="entry name" value="FATTY ACYL-COA REDUCTASE CG8306-RELATED"/>
    <property type="match status" value="1"/>
</dbReference>
<dbReference type="PANTHER" id="PTHR11011">
    <property type="entry name" value="MALE STERILITY PROTEIN 2-RELATED"/>
    <property type="match status" value="1"/>
</dbReference>
<evidence type="ECO:0000256" key="1">
    <source>
        <dbReference type="SAM" id="MobiDB-lite"/>
    </source>
</evidence>
<dbReference type="SUPFAM" id="SSF51735">
    <property type="entry name" value="NAD(P)-binding Rossmann-fold domains"/>
    <property type="match status" value="1"/>
</dbReference>
<organism evidence="3 4">
    <name type="scientific">Dermatophilus congolensis</name>
    <dbReference type="NCBI Taxonomy" id="1863"/>
    <lineage>
        <taxon>Bacteria</taxon>
        <taxon>Bacillati</taxon>
        <taxon>Actinomycetota</taxon>
        <taxon>Actinomycetes</taxon>
        <taxon>Micrococcales</taxon>
        <taxon>Dermatophilaceae</taxon>
        <taxon>Dermatophilus</taxon>
    </lineage>
</organism>
<dbReference type="AlphaFoldDB" id="A0A239VGQ2"/>
<sequence length="488" mass="53047">MTNGPARPTHVLITGATGLLGTALLESWLRTSDAHISVLVRDADLPAAERLLATLRTSAFDALRTARTPLRERITLLPGSLRDIDPRTPRYLPLPTNIDLVIHAAADTHLEHPLGPLIEANVASTESLYRALAATGSTPHVIHISSAYTQAGRTALAYEGPIRHDLRWREEITHIAGKPDLACDPQAGRAYARREGWVDAYTYTKALGERVAEDLWAGAGHQLTIVRPSMLASAAAHPHPGWFRGTTALEPLIKAYIHGDIEEKPAPATATFDIVPVDAVVDIIRAAASLPGRPGRARYLHQSTSTTAPLRLDALLTHLDAALQAHGRPKEHTEPSDPAPTTRRQQFTEQLRKTGNELRNRLFGAPKPTRAGLATKLRHHETFGPYLDSSTAFNAAVTSVLLAEYRTNGGTAVDLHGFDWRTYFTTILVPALGRARGWWKTSTNTAPWPAQPNTNIRQAVTQQGQLARSVATVLDDTNPEVSRGEAAS</sequence>
<evidence type="ECO:0000259" key="2">
    <source>
        <dbReference type="Pfam" id="PF07993"/>
    </source>
</evidence>
<dbReference type="GO" id="GO:0035336">
    <property type="term" value="P:long-chain fatty-acyl-CoA metabolic process"/>
    <property type="evidence" value="ECO:0007669"/>
    <property type="project" value="TreeGrafter"/>
</dbReference>
<dbReference type="OrthoDB" id="25607at2"/>
<dbReference type="Gene3D" id="3.40.50.720">
    <property type="entry name" value="NAD(P)-binding Rossmann-like Domain"/>
    <property type="match status" value="1"/>
</dbReference>
<dbReference type="Proteomes" id="UP000242637">
    <property type="component" value="Chromosome 1"/>
</dbReference>
<name>A0A239VGQ2_9MICO</name>
<dbReference type="STRING" id="1121387.GCA_000429885_00907"/>
<dbReference type="Pfam" id="PF07993">
    <property type="entry name" value="NAD_binding_4"/>
    <property type="match status" value="1"/>
</dbReference>
<dbReference type="InterPro" id="IPR013120">
    <property type="entry name" value="FAR_NAD-bd"/>
</dbReference>
<feature type="domain" description="Thioester reductase (TE)" evidence="2">
    <location>
        <begin position="13"/>
        <end position="284"/>
    </location>
</feature>
<evidence type="ECO:0000313" key="3">
    <source>
        <dbReference type="EMBL" id="SNV21272.1"/>
    </source>
</evidence>
<reference evidence="3 4" key="1">
    <citation type="submission" date="2017-06" db="EMBL/GenBank/DDBJ databases">
        <authorList>
            <consortium name="Pathogen Informatics"/>
        </authorList>
    </citation>
    <scope>NUCLEOTIDE SEQUENCE [LARGE SCALE GENOMIC DNA]</scope>
    <source>
        <strain evidence="3 4">NCTC13039</strain>
    </source>
</reference>
<dbReference type="InterPro" id="IPR026055">
    <property type="entry name" value="FAR"/>
</dbReference>
<accession>A0A239VGQ2</accession>
<keyword evidence="4" id="KW-1185">Reference proteome</keyword>
<dbReference type="RefSeq" id="WP_028326915.1">
    <property type="nucleotide sequence ID" value="NZ_LT906453.1"/>
</dbReference>